<organism evidence="2 3">
    <name type="scientific">Streptomyces chengmaiensis</name>
    <dbReference type="NCBI Taxonomy" id="3040919"/>
    <lineage>
        <taxon>Bacteria</taxon>
        <taxon>Bacillati</taxon>
        <taxon>Actinomycetota</taxon>
        <taxon>Actinomycetes</taxon>
        <taxon>Kitasatosporales</taxon>
        <taxon>Streptomycetaceae</taxon>
        <taxon>Streptomyces</taxon>
    </lineage>
</organism>
<evidence type="ECO:0000313" key="3">
    <source>
        <dbReference type="Proteomes" id="UP001223144"/>
    </source>
</evidence>
<reference evidence="2 3" key="1">
    <citation type="submission" date="2023-04" db="EMBL/GenBank/DDBJ databases">
        <title>Streptomyces chengmaiensis sp. nov. isolated from the stem of mangrove plant in Hainan.</title>
        <authorList>
            <person name="Huang X."/>
            <person name="Zhou S."/>
            <person name="Chu X."/>
            <person name="Xie Y."/>
            <person name="Lin Y."/>
        </authorList>
    </citation>
    <scope>NUCLEOTIDE SEQUENCE [LARGE SCALE GENOMIC DNA]</scope>
    <source>
        <strain evidence="2 3">HNM0663</strain>
    </source>
</reference>
<name>A0ABT6HJF6_9ACTN</name>
<dbReference type="Proteomes" id="UP001223144">
    <property type="component" value="Unassembled WGS sequence"/>
</dbReference>
<sequence length="67" mass="7110">MNAQQLIRPVPESAWFKSSYSTGSGGECVEVAATPGRVHVRDSKDTTRAALAVAPTAWTAFVEFAAL</sequence>
<gene>
    <name evidence="2" type="ORF">QCN29_06490</name>
</gene>
<dbReference type="EMBL" id="JARWBG010000005">
    <property type="protein sequence ID" value="MDH2388435.1"/>
    <property type="molecule type" value="Genomic_DNA"/>
</dbReference>
<feature type="domain" description="DUF397" evidence="1">
    <location>
        <begin position="14"/>
        <end position="64"/>
    </location>
</feature>
<evidence type="ECO:0000313" key="2">
    <source>
        <dbReference type="EMBL" id="MDH2388435.1"/>
    </source>
</evidence>
<comment type="caution">
    <text evidence="2">The sequence shown here is derived from an EMBL/GenBank/DDBJ whole genome shotgun (WGS) entry which is preliminary data.</text>
</comment>
<proteinExistence type="predicted"/>
<dbReference type="InterPro" id="IPR007278">
    <property type="entry name" value="DUF397"/>
</dbReference>
<dbReference type="RefSeq" id="WP_279926755.1">
    <property type="nucleotide sequence ID" value="NZ_JARWBG010000005.1"/>
</dbReference>
<dbReference type="Pfam" id="PF04149">
    <property type="entry name" value="DUF397"/>
    <property type="match status" value="1"/>
</dbReference>
<protein>
    <submittedName>
        <fullName evidence="2">DUF397 domain-containing protein</fullName>
    </submittedName>
</protein>
<accession>A0ABT6HJF6</accession>
<evidence type="ECO:0000259" key="1">
    <source>
        <dbReference type="Pfam" id="PF04149"/>
    </source>
</evidence>
<keyword evidence="3" id="KW-1185">Reference proteome</keyword>